<feature type="domain" description="DUF4097" evidence="1">
    <location>
        <begin position="40"/>
        <end position="283"/>
    </location>
</feature>
<dbReference type="RefSeq" id="WP_224138925.1">
    <property type="nucleotide sequence ID" value="NZ_JAIQUM010000018.1"/>
</dbReference>
<comment type="caution">
    <text evidence="2">The sequence shown here is derived from an EMBL/GenBank/DDBJ whole genome shotgun (WGS) entry which is preliminary data.</text>
</comment>
<dbReference type="Pfam" id="PF13349">
    <property type="entry name" value="DUF4097"/>
    <property type="match status" value="1"/>
</dbReference>
<dbReference type="Proteomes" id="UP001165287">
    <property type="component" value="Unassembled WGS sequence"/>
</dbReference>
<gene>
    <name evidence="2" type="ORF">K9V48_10325</name>
</gene>
<name>A0ABS7UQQ0_9BACI</name>
<keyword evidence="3" id="KW-1185">Reference proteome</keyword>
<sequence>MKKLFIILFFIIGVFVLIITNTSWLSFGEKNSQVKVTDKIDMIEIDVSGVSTTIIPVNQNNISTEYNGKGKVTVEESGNKIEVQFTSKNWFNIFSFFKKNDLTIYIPEDYNRDLAIDSGSGSLHFSGQSKNHPMQIDNFSLNMSSGNVQLSHLSTNHFEQDGSSGNVTIESLTTKTGSINMSSGNMDVRKYSGDIKATLSSGRLKLQIENVTDDIDLEVNSGYAILDLPQDANFALNGKIGSGAITTDFPLIDSKRDKHNIEGIHGSGEHNINLDVHSGKIEVN</sequence>
<protein>
    <submittedName>
        <fullName evidence="2">DUF4097 domain-containing protein</fullName>
    </submittedName>
</protein>
<dbReference type="EMBL" id="JAIQUM010000018">
    <property type="protein sequence ID" value="MBZ5750637.1"/>
    <property type="molecule type" value="Genomic_DNA"/>
</dbReference>
<reference evidence="2" key="1">
    <citation type="submission" date="2024-05" db="EMBL/GenBank/DDBJ databases">
        <title>Metabacillus sp. nov., isolated from the rhizosphere soil of tomato plants.</title>
        <authorList>
            <person name="Ma R."/>
        </authorList>
    </citation>
    <scope>NUCLEOTIDE SEQUENCE</scope>
    <source>
        <strain evidence="2">DBTR6</strain>
    </source>
</reference>
<accession>A0ABS7UQQ0</accession>
<dbReference type="Gene3D" id="2.160.20.120">
    <property type="match status" value="1"/>
</dbReference>
<proteinExistence type="predicted"/>
<evidence type="ECO:0000259" key="1">
    <source>
        <dbReference type="Pfam" id="PF13349"/>
    </source>
</evidence>
<evidence type="ECO:0000313" key="3">
    <source>
        <dbReference type="Proteomes" id="UP001165287"/>
    </source>
</evidence>
<organism evidence="2 3">
    <name type="scientific">Metabacillus rhizolycopersici</name>
    <dbReference type="NCBI Taxonomy" id="2875709"/>
    <lineage>
        <taxon>Bacteria</taxon>
        <taxon>Bacillati</taxon>
        <taxon>Bacillota</taxon>
        <taxon>Bacilli</taxon>
        <taxon>Bacillales</taxon>
        <taxon>Bacillaceae</taxon>
        <taxon>Metabacillus</taxon>
    </lineage>
</organism>
<dbReference type="InterPro" id="IPR025164">
    <property type="entry name" value="Toastrack_DUF4097"/>
</dbReference>
<evidence type="ECO:0000313" key="2">
    <source>
        <dbReference type="EMBL" id="MBZ5750637.1"/>
    </source>
</evidence>